<dbReference type="InterPro" id="IPR043127">
    <property type="entry name" value="Sec-1-like_dom3a"/>
</dbReference>
<dbReference type="InterPro" id="IPR027482">
    <property type="entry name" value="Sec1-like_dom2"/>
</dbReference>
<accession>A0AAV9HTR1</accession>
<dbReference type="InterPro" id="IPR043154">
    <property type="entry name" value="Sec-1-like_dom1"/>
</dbReference>
<dbReference type="AlphaFoldDB" id="A0AAV9HTR1"/>
<feature type="compositionally biased region" description="Low complexity" evidence="2">
    <location>
        <begin position="620"/>
        <end position="629"/>
    </location>
</feature>
<reference evidence="3" key="2">
    <citation type="submission" date="2023-06" db="EMBL/GenBank/DDBJ databases">
        <authorList>
            <consortium name="Lawrence Berkeley National Laboratory"/>
            <person name="Mondo S.J."/>
            <person name="Hensen N."/>
            <person name="Bonometti L."/>
            <person name="Westerberg I."/>
            <person name="Brannstrom I.O."/>
            <person name="Guillou S."/>
            <person name="Cros-Aarteil S."/>
            <person name="Calhoun S."/>
            <person name="Haridas S."/>
            <person name="Kuo A."/>
            <person name="Pangilinan J."/>
            <person name="Riley R."/>
            <person name="Labutti K."/>
            <person name="Andreopoulos B."/>
            <person name="Lipzen A."/>
            <person name="Chen C."/>
            <person name="Yanf M."/>
            <person name="Daum C."/>
            <person name="Ng V."/>
            <person name="Clum A."/>
            <person name="Steindorff A."/>
            <person name="Ohm R."/>
            <person name="Martin F."/>
            <person name="Silar P."/>
            <person name="Natvig D."/>
            <person name="Lalanne C."/>
            <person name="Gautier V."/>
            <person name="Ament-Velasquez S.L."/>
            <person name="Kruys A."/>
            <person name="Hutchinson M.I."/>
            <person name="Powell A.J."/>
            <person name="Barry K."/>
            <person name="Miller A.N."/>
            <person name="Grigoriev I.V."/>
            <person name="Debuchy R."/>
            <person name="Gladieux P."/>
            <person name="Thoren M.H."/>
            <person name="Johannesson H."/>
        </authorList>
    </citation>
    <scope>NUCLEOTIDE SEQUENCE</scope>
    <source>
        <strain evidence="3">PSN324</strain>
    </source>
</reference>
<dbReference type="Gene3D" id="3.90.830.10">
    <property type="entry name" value="Syntaxin Binding Protein 1, Chain A, domain 2"/>
    <property type="match status" value="1"/>
</dbReference>
<dbReference type="InterPro" id="IPR001619">
    <property type="entry name" value="Sec1-like"/>
</dbReference>
<sequence>MAARGNALRDKQILSIKKILNLNEDVTSTENDDAPPAGGLPSAPILKDGTPIWKVLVFDDLGRDVISPVLQVSDLRSLGVTMHMHISSQRAPIPDVPAIYLVEPTPANLQAITNDLQKGLYSSVCVNFLSSVPRPLLEDFAAQTAVAGTSELISQIYDQYLNFIVTEPDLFSLGMQKEHTYWALNSAKTKDEELDRVIDRIVSGLFSVVVTLGVIPIIRCPRDAAAEMIAQKLDRKLRDHILNSKDNLFSSRPGAAGTPTSRPVLIILDRNVDLIPMLSHSWTYQSLCFDVFRSELNRITIETPVESGNPAKGTTKKSYDLAANDFFWAKNACLPFPQVAEDIDAELTKYKEEAEAITKKTGVTDFEDLQNDTSASAQHLKAAITLLPELRERKATLDMHMNILAAILQEIQNRKLDNYFQLEEEVSKQTKAQILDMIKTDDKGQPSDKLRLFIIWYLSADQDVSRQEFQQFEEALTAAGCDKTSLSYIRQVRATTKMTQLTTISSQQSSGQQQGSSDLFGRFSAISTRLTDRLKETGVPTSALSSNVASLLGGIKNFLPVDRDLTVTKITESIMDPSSANASAIAKTEHYLYFDPRSANARGTMPQPSALRAGGGGHGSAAAPGSLPGSAGGAGPGTGASFGQRRQGFSEALVFMVGGGSMDEYGNLQEWAARTAAGGDRVKKRVVYGASELINARQFISEELDRLGKEIS</sequence>
<name>A0AAV9HTR1_9PEZI</name>
<evidence type="ECO:0000256" key="2">
    <source>
        <dbReference type="SAM" id="MobiDB-lite"/>
    </source>
</evidence>
<comment type="caution">
    <text evidence="3">The sequence shown here is derived from an EMBL/GenBank/DDBJ whole genome shotgun (WGS) entry which is preliminary data.</text>
</comment>
<proteinExistence type="inferred from homology"/>
<dbReference type="Gene3D" id="3.40.50.1910">
    <property type="match status" value="1"/>
</dbReference>
<dbReference type="SUPFAM" id="SSF56815">
    <property type="entry name" value="Sec1/munc18-like (SM) proteins"/>
    <property type="match status" value="1"/>
</dbReference>
<dbReference type="PANTHER" id="PTHR11679">
    <property type="entry name" value="VESICLE PROTEIN SORTING-ASSOCIATED"/>
    <property type="match status" value="1"/>
</dbReference>
<dbReference type="InterPro" id="IPR036045">
    <property type="entry name" value="Sec1-like_sf"/>
</dbReference>
<dbReference type="Proteomes" id="UP001321749">
    <property type="component" value="Unassembled WGS sequence"/>
</dbReference>
<dbReference type="Pfam" id="PF00995">
    <property type="entry name" value="Sec1"/>
    <property type="match status" value="1"/>
</dbReference>
<keyword evidence="4" id="KW-1185">Reference proteome</keyword>
<feature type="compositionally biased region" description="Gly residues" evidence="2">
    <location>
        <begin position="630"/>
        <end position="640"/>
    </location>
</feature>
<comment type="similarity">
    <text evidence="1">Belongs to the STXBP/unc-18/SEC1 family.</text>
</comment>
<feature type="region of interest" description="Disordered" evidence="2">
    <location>
        <begin position="602"/>
        <end position="643"/>
    </location>
</feature>
<dbReference type="PIRSF" id="PIRSF005715">
    <property type="entry name" value="VPS45_Sec1"/>
    <property type="match status" value="1"/>
</dbReference>
<evidence type="ECO:0000256" key="1">
    <source>
        <dbReference type="ARBA" id="ARBA00009884"/>
    </source>
</evidence>
<evidence type="ECO:0000313" key="3">
    <source>
        <dbReference type="EMBL" id="KAK4463365.1"/>
    </source>
</evidence>
<reference evidence="3" key="1">
    <citation type="journal article" date="2023" name="Mol. Phylogenet. Evol.">
        <title>Genome-scale phylogeny and comparative genomics of the fungal order Sordariales.</title>
        <authorList>
            <person name="Hensen N."/>
            <person name="Bonometti L."/>
            <person name="Westerberg I."/>
            <person name="Brannstrom I.O."/>
            <person name="Guillou S."/>
            <person name="Cros-Aarteil S."/>
            <person name="Calhoun S."/>
            <person name="Haridas S."/>
            <person name="Kuo A."/>
            <person name="Mondo S."/>
            <person name="Pangilinan J."/>
            <person name="Riley R."/>
            <person name="LaButti K."/>
            <person name="Andreopoulos B."/>
            <person name="Lipzen A."/>
            <person name="Chen C."/>
            <person name="Yan M."/>
            <person name="Daum C."/>
            <person name="Ng V."/>
            <person name="Clum A."/>
            <person name="Steindorff A."/>
            <person name="Ohm R.A."/>
            <person name="Martin F."/>
            <person name="Silar P."/>
            <person name="Natvig D.O."/>
            <person name="Lalanne C."/>
            <person name="Gautier V."/>
            <person name="Ament-Velasquez S.L."/>
            <person name="Kruys A."/>
            <person name="Hutchinson M.I."/>
            <person name="Powell A.J."/>
            <person name="Barry K."/>
            <person name="Miller A.N."/>
            <person name="Grigoriev I.V."/>
            <person name="Debuchy R."/>
            <person name="Gladieux P."/>
            <person name="Hiltunen Thoren M."/>
            <person name="Johannesson H."/>
        </authorList>
    </citation>
    <scope>NUCLEOTIDE SEQUENCE</scope>
    <source>
        <strain evidence="3">PSN324</strain>
    </source>
</reference>
<dbReference type="EMBL" id="MU864960">
    <property type="protein sequence ID" value="KAK4463365.1"/>
    <property type="molecule type" value="Genomic_DNA"/>
</dbReference>
<dbReference type="GO" id="GO:0016192">
    <property type="term" value="P:vesicle-mediated transport"/>
    <property type="evidence" value="ECO:0007669"/>
    <property type="project" value="InterPro"/>
</dbReference>
<organism evidence="3 4">
    <name type="scientific">Cladorrhinum samala</name>
    <dbReference type="NCBI Taxonomy" id="585594"/>
    <lineage>
        <taxon>Eukaryota</taxon>
        <taxon>Fungi</taxon>
        <taxon>Dikarya</taxon>
        <taxon>Ascomycota</taxon>
        <taxon>Pezizomycotina</taxon>
        <taxon>Sordariomycetes</taxon>
        <taxon>Sordariomycetidae</taxon>
        <taxon>Sordariales</taxon>
        <taxon>Podosporaceae</taxon>
        <taxon>Cladorrhinum</taxon>
    </lineage>
</organism>
<dbReference type="Gene3D" id="3.40.50.2060">
    <property type="match status" value="1"/>
</dbReference>
<dbReference type="Gene3D" id="1.25.40.60">
    <property type="match status" value="1"/>
</dbReference>
<evidence type="ECO:0000313" key="4">
    <source>
        <dbReference type="Proteomes" id="UP001321749"/>
    </source>
</evidence>
<protein>
    <submittedName>
        <fullName evidence="3">Sec1-like protein</fullName>
    </submittedName>
</protein>
<gene>
    <name evidence="3" type="ORF">QBC42DRAFT_265771</name>
</gene>